<protein>
    <submittedName>
        <fullName evidence="13">Na+:solute symporter</fullName>
    </submittedName>
</protein>
<proteinExistence type="inferred from homology"/>
<comment type="caution">
    <text evidence="13">The sequence shown here is derived from an EMBL/GenBank/DDBJ whole genome shotgun (WGS) entry which is preliminary data.</text>
</comment>
<keyword evidence="5 12" id="KW-0812">Transmembrane</keyword>
<dbReference type="InterPro" id="IPR038377">
    <property type="entry name" value="Na/Glc_symporter_sf"/>
</dbReference>
<feature type="transmembrane region" description="Helical" evidence="12">
    <location>
        <begin position="287"/>
        <end position="306"/>
    </location>
</feature>
<dbReference type="PANTHER" id="PTHR42985:SF40">
    <property type="entry name" value="LD47995P-RELATED"/>
    <property type="match status" value="1"/>
</dbReference>
<dbReference type="Gene3D" id="1.20.1730.10">
    <property type="entry name" value="Sodium/glucose cotransporter"/>
    <property type="match status" value="1"/>
</dbReference>
<evidence type="ECO:0000256" key="8">
    <source>
        <dbReference type="ARBA" id="ARBA00023065"/>
    </source>
</evidence>
<dbReference type="GO" id="GO:0005886">
    <property type="term" value="C:plasma membrane"/>
    <property type="evidence" value="ECO:0007669"/>
    <property type="project" value="UniProtKB-SubCell"/>
</dbReference>
<name>A0A174GS51_9BACE</name>
<feature type="transmembrane region" description="Helical" evidence="12">
    <location>
        <begin position="246"/>
        <end position="266"/>
    </location>
</feature>
<feature type="transmembrane region" description="Helical" evidence="12">
    <location>
        <begin position="124"/>
        <end position="148"/>
    </location>
</feature>
<dbReference type="PROSITE" id="PS50283">
    <property type="entry name" value="NA_SOLUT_SYMP_3"/>
    <property type="match status" value="1"/>
</dbReference>
<feature type="transmembrane region" description="Helical" evidence="12">
    <location>
        <begin position="168"/>
        <end position="194"/>
    </location>
</feature>
<evidence type="ECO:0000256" key="1">
    <source>
        <dbReference type="ARBA" id="ARBA00004651"/>
    </source>
</evidence>
<feature type="transmembrane region" description="Helical" evidence="12">
    <location>
        <begin position="476"/>
        <end position="495"/>
    </location>
</feature>
<feature type="transmembrane region" description="Helical" evidence="12">
    <location>
        <begin position="201"/>
        <end position="226"/>
    </location>
</feature>
<keyword evidence="4" id="KW-1003">Cell membrane</keyword>
<feature type="transmembrane region" description="Helical" evidence="12">
    <location>
        <begin position="561"/>
        <end position="584"/>
    </location>
</feature>
<evidence type="ECO:0000256" key="10">
    <source>
        <dbReference type="ARBA" id="ARBA00023201"/>
    </source>
</evidence>
<evidence type="ECO:0000256" key="7">
    <source>
        <dbReference type="ARBA" id="ARBA00023053"/>
    </source>
</evidence>
<evidence type="ECO:0000313" key="13">
    <source>
        <dbReference type="EMBL" id="KAB6079095.1"/>
    </source>
</evidence>
<gene>
    <name evidence="13" type="ORF">GA560_20835</name>
    <name evidence="14" type="ORF">LDZ35_17090</name>
</gene>
<keyword evidence="8" id="KW-0406">Ion transport</keyword>
<feature type="transmembrane region" description="Helical" evidence="12">
    <location>
        <begin position="339"/>
        <end position="367"/>
    </location>
</feature>
<feature type="transmembrane region" description="Helical" evidence="12">
    <location>
        <begin position="388"/>
        <end position="410"/>
    </location>
</feature>
<evidence type="ECO:0000256" key="9">
    <source>
        <dbReference type="ARBA" id="ARBA00023136"/>
    </source>
</evidence>
<evidence type="ECO:0000256" key="2">
    <source>
        <dbReference type="ARBA" id="ARBA00006434"/>
    </source>
</evidence>
<dbReference type="PANTHER" id="PTHR42985">
    <property type="entry name" value="SODIUM-COUPLED MONOCARBOXYLATE TRANSPORTER"/>
    <property type="match status" value="1"/>
</dbReference>
<dbReference type="InterPro" id="IPR001734">
    <property type="entry name" value="Na/solute_symporter"/>
</dbReference>
<keyword evidence="7" id="KW-0915">Sodium</keyword>
<evidence type="ECO:0000256" key="11">
    <source>
        <dbReference type="RuleBase" id="RU362091"/>
    </source>
</evidence>
<reference evidence="14" key="2">
    <citation type="submission" date="2023-08" db="EMBL/GenBank/DDBJ databases">
        <title>Mucin Metabolism Genes Underlie the Key Renovations of Bacteroides xylanisolvens Genomes in Captive Great Apes.</title>
        <authorList>
            <person name="Nishida A.H."/>
        </authorList>
    </citation>
    <scope>NUCLEOTIDE SEQUENCE</scope>
    <source>
        <strain evidence="14">P19.10B</strain>
    </source>
</reference>
<dbReference type="GO" id="GO:0015293">
    <property type="term" value="F:symporter activity"/>
    <property type="evidence" value="ECO:0007669"/>
    <property type="project" value="TreeGrafter"/>
</dbReference>
<comment type="similarity">
    <text evidence="2 11">Belongs to the sodium:solute symporter (SSF) (TC 2.A.21) family.</text>
</comment>
<keyword evidence="10" id="KW-0739">Sodium transport</keyword>
<keyword evidence="9 12" id="KW-0472">Membrane</keyword>
<evidence type="ECO:0000256" key="12">
    <source>
        <dbReference type="SAM" id="Phobius"/>
    </source>
</evidence>
<keyword evidence="6 12" id="KW-1133">Transmembrane helix</keyword>
<accession>A0A174GS51</accession>
<evidence type="ECO:0000256" key="6">
    <source>
        <dbReference type="ARBA" id="ARBA00022989"/>
    </source>
</evidence>
<feature type="transmembrane region" description="Helical" evidence="12">
    <location>
        <begin position="527"/>
        <end position="555"/>
    </location>
</feature>
<dbReference type="InterPro" id="IPR051163">
    <property type="entry name" value="Sodium:Solute_Symporter_SSF"/>
</dbReference>
<comment type="subcellular location">
    <subcellularLocation>
        <location evidence="1">Cell membrane</location>
        <topology evidence="1">Multi-pass membrane protein</topology>
    </subcellularLocation>
</comment>
<feature type="transmembrane region" description="Helical" evidence="12">
    <location>
        <begin position="43"/>
        <end position="65"/>
    </location>
</feature>
<organism evidence="13 15">
    <name type="scientific">Bacteroides xylanisolvens</name>
    <dbReference type="NCBI Taxonomy" id="371601"/>
    <lineage>
        <taxon>Bacteria</taxon>
        <taxon>Pseudomonadati</taxon>
        <taxon>Bacteroidota</taxon>
        <taxon>Bacteroidia</taxon>
        <taxon>Bacteroidales</taxon>
        <taxon>Bacteroidaceae</taxon>
        <taxon>Bacteroides</taxon>
    </lineage>
</organism>
<evidence type="ECO:0000256" key="5">
    <source>
        <dbReference type="ARBA" id="ARBA00022692"/>
    </source>
</evidence>
<evidence type="ECO:0000256" key="3">
    <source>
        <dbReference type="ARBA" id="ARBA00022448"/>
    </source>
</evidence>
<feature type="transmembrane region" description="Helical" evidence="12">
    <location>
        <begin position="416"/>
        <end position="437"/>
    </location>
</feature>
<dbReference type="Pfam" id="PF00474">
    <property type="entry name" value="SSF"/>
    <property type="match status" value="1"/>
</dbReference>
<keyword evidence="3" id="KW-0813">Transport</keyword>
<feature type="transmembrane region" description="Helical" evidence="12">
    <location>
        <begin position="449"/>
        <end position="470"/>
    </location>
</feature>
<dbReference type="AlphaFoldDB" id="A0A174GS51"/>
<evidence type="ECO:0000256" key="4">
    <source>
        <dbReference type="ARBA" id="ARBA00022475"/>
    </source>
</evidence>
<reference evidence="13 15" key="1">
    <citation type="journal article" date="2019" name="Nat. Med.">
        <title>A library of human gut bacterial isolates paired with longitudinal multiomics data enables mechanistic microbiome research.</title>
        <authorList>
            <person name="Poyet M."/>
            <person name="Groussin M."/>
            <person name="Gibbons S.M."/>
            <person name="Avila-Pacheco J."/>
            <person name="Jiang X."/>
            <person name="Kearney S.M."/>
            <person name="Perrotta A.R."/>
            <person name="Berdy B."/>
            <person name="Zhao S."/>
            <person name="Lieberman T.D."/>
            <person name="Swanson P.K."/>
            <person name="Smith M."/>
            <person name="Roesemann S."/>
            <person name="Alexander J.E."/>
            <person name="Rich S.A."/>
            <person name="Livny J."/>
            <person name="Vlamakis H."/>
            <person name="Clish C."/>
            <person name="Bullock K."/>
            <person name="Deik A."/>
            <person name="Scott J."/>
            <person name="Pierce K.A."/>
            <person name="Xavier R.J."/>
            <person name="Alm E.J."/>
        </authorList>
    </citation>
    <scope>NUCLEOTIDE SEQUENCE [LARGE SCALE GENOMIC DNA]</scope>
    <source>
        <strain evidence="13 15">BIOML-A73</strain>
    </source>
</reference>
<dbReference type="EMBL" id="WDER01000076">
    <property type="protein sequence ID" value="KAB6079095.1"/>
    <property type="molecule type" value="Genomic_DNA"/>
</dbReference>
<dbReference type="RefSeq" id="WP_004313407.1">
    <property type="nucleotide sequence ID" value="NZ_AP031409.1"/>
</dbReference>
<dbReference type="EMBL" id="JAIWWW010000037">
    <property type="protein sequence ID" value="MCA4524917.1"/>
    <property type="molecule type" value="Genomic_DNA"/>
</dbReference>
<feature type="transmembrane region" description="Helical" evidence="12">
    <location>
        <begin position="6"/>
        <end position="23"/>
    </location>
</feature>
<dbReference type="GO" id="GO:0006814">
    <property type="term" value="P:sodium ion transport"/>
    <property type="evidence" value="ECO:0007669"/>
    <property type="project" value="UniProtKB-KW"/>
</dbReference>
<dbReference type="Proteomes" id="UP000474077">
    <property type="component" value="Unassembled WGS sequence"/>
</dbReference>
<evidence type="ECO:0000313" key="14">
    <source>
        <dbReference type="EMBL" id="MCA4524917.1"/>
    </source>
</evidence>
<evidence type="ECO:0000313" key="15">
    <source>
        <dbReference type="Proteomes" id="UP000474077"/>
    </source>
</evidence>
<sequence>MEQLDYIIILLYFLGLIAVSVVMSRKIKNSEDMFIAGRNSSWWLSGVSSYMTIFSASTFVVWGGVAYKSGLVAVVVALCLGVASFIVGKWISGKWRELRIKSPGEFLTIRFGHRTVSFYTISGIIARAVHTAVSLYAVAVVMCALIKVDGGSIFASTGMMGDSPMGYLSIWWALLILGAIALGYTIAGGFLAVLMTDVIQFGVLLAVVVFMIPLSFNAVGGVSAFIDKASEIPGFFSGTSPTYTWGWLLLWIFLNVSMIGGDWPFVQRYISVPTTRDAKKSTYLIGILYLVTPLIWYLPTMIYRVMEPGLALDLDATTMTFNGEHAYVNMSKLVLMKGMVGMMLAAMLSATLSNVSGILNVYANVYTYDIWGHKEKNRQADEKKRIKVGRLFTFVFGLVIIALSMLIPFAGGAEKVVVTLLTMVMCPLYIPSIWGLFSKRLTGNQLISAMILTWLVGIMARVIIPASVISPSLIESVAGCVLPVLILAIMEVWSARKKYEDNGYQAICEYTDPEADREPTLKEKKAVLIYSHLAVNCFCITIGVVALLLIGLLIAGDPKTLAVKGIVIGSIVLMIAMILAYVIYRIIYARRLKMSS</sequence>
<dbReference type="CDD" id="cd11477">
    <property type="entry name" value="SLC5sbd_u1"/>
    <property type="match status" value="1"/>
</dbReference>
<dbReference type="Proteomes" id="UP001197958">
    <property type="component" value="Unassembled WGS sequence"/>
</dbReference>
<feature type="transmembrane region" description="Helical" evidence="12">
    <location>
        <begin position="71"/>
        <end position="91"/>
    </location>
</feature>